<evidence type="ECO:0000313" key="6">
    <source>
        <dbReference type="EMBL" id="KAE8694328.1"/>
    </source>
</evidence>
<keyword evidence="2" id="KW-0106">Calcium</keyword>
<keyword evidence="4" id="KW-1133">Transmembrane helix</keyword>
<dbReference type="Proteomes" id="UP000436088">
    <property type="component" value="Unassembled WGS sequence"/>
</dbReference>
<reference evidence="6" key="1">
    <citation type="submission" date="2019-09" db="EMBL/GenBank/DDBJ databases">
        <title>Draft genome information of white flower Hibiscus syriacus.</title>
        <authorList>
            <person name="Kim Y.-M."/>
        </authorList>
    </citation>
    <scope>NUCLEOTIDE SEQUENCE [LARGE SCALE GENOMIC DNA]</scope>
    <source>
        <strain evidence="6">YM2019G1</strain>
    </source>
</reference>
<gene>
    <name evidence="6" type="ORF">F3Y22_tig00110785pilonHSYRG00244</name>
</gene>
<name>A0A6A2ZR36_HIBSY</name>
<dbReference type="SMART" id="SM00239">
    <property type="entry name" value="C2"/>
    <property type="match status" value="1"/>
</dbReference>
<feature type="transmembrane region" description="Helical" evidence="4">
    <location>
        <begin position="21"/>
        <end position="43"/>
    </location>
</feature>
<keyword evidence="7" id="KW-1185">Reference proteome</keyword>
<dbReference type="SUPFAM" id="SSF49562">
    <property type="entry name" value="C2 domain (Calcium/lipid-binding domain, CaLB)"/>
    <property type="match status" value="1"/>
</dbReference>
<feature type="domain" description="C2" evidence="5">
    <location>
        <begin position="1"/>
        <end position="124"/>
    </location>
</feature>
<feature type="region of interest" description="Disordered" evidence="3">
    <location>
        <begin position="146"/>
        <end position="169"/>
    </location>
</feature>
<evidence type="ECO:0000256" key="3">
    <source>
        <dbReference type="SAM" id="MobiDB-lite"/>
    </source>
</evidence>
<keyword evidence="4" id="KW-0472">Membrane</keyword>
<dbReference type="GO" id="GO:0046872">
    <property type="term" value="F:metal ion binding"/>
    <property type="evidence" value="ECO:0007669"/>
    <property type="project" value="UniProtKB-KW"/>
</dbReference>
<sequence length="169" mass="18768">MPQGTLQVVLVSAKGLENTDFLFYSISALSGRSGYISMLLAVFRNMDPYVLLTCRTQEQKSSVASGKGSEPEWNENFEFNISEGVSELKVKILDSDTGSQDDFIGEVTIPLEPVFEGGHLPPTAYNVVKDESYCGEIRIGLSFTPEEHQSRDYQVDESFGGWKQSTYTD</sequence>
<dbReference type="Gene3D" id="2.60.40.150">
    <property type="entry name" value="C2 domain"/>
    <property type="match status" value="1"/>
</dbReference>
<comment type="caution">
    <text evidence="6">The sequence shown here is derived from an EMBL/GenBank/DDBJ whole genome shotgun (WGS) entry which is preliminary data.</text>
</comment>
<dbReference type="PANTHER" id="PTHR46502">
    <property type="entry name" value="C2 DOMAIN-CONTAINING"/>
    <property type="match status" value="1"/>
</dbReference>
<dbReference type="EMBL" id="VEPZ02001111">
    <property type="protein sequence ID" value="KAE8694328.1"/>
    <property type="molecule type" value="Genomic_DNA"/>
</dbReference>
<organism evidence="6 7">
    <name type="scientific">Hibiscus syriacus</name>
    <name type="common">Rose of Sharon</name>
    <dbReference type="NCBI Taxonomy" id="106335"/>
    <lineage>
        <taxon>Eukaryota</taxon>
        <taxon>Viridiplantae</taxon>
        <taxon>Streptophyta</taxon>
        <taxon>Embryophyta</taxon>
        <taxon>Tracheophyta</taxon>
        <taxon>Spermatophyta</taxon>
        <taxon>Magnoliopsida</taxon>
        <taxon>eudicotyledons</taxon>
        <taxon>Gunneridae</taxon>
        <taxon>Pentapetalae</taxon>
        <taxon>rosids</taxon>
        <taxon>malvids</taxon>
        <taxon>Malvales</taxon>
        <taxon>Malvaceae</taxon>
        <taxon>Malvoideae</taxon>
        <taxon>Hibiscus</taxon>
    </lineage>
</organism>
<dbReference type="InterPro" id="IPR000008">
    <property type="entry name" value="C2_dom"/>
</dbReference>
<keyword evidence="4" id="KW-0812">Transmembrane</keyword>
<dbReference type="Pfam" id="PF00168">
    <property type="entry name" value="C2"/>
    <property type="match status" value="1"/>
</dbReference>
<dbReference type="PANTHER" id="PTHR46502:SF2">
    <property type="entry name" value="16 KDA PHLOEM PROTEIN 2"/>
    <property type="match status" value="1"/>
</dbReference>
<evidence type="ECO:0000259" key="5">
    <source>
        <dbReference type="PROSITE" id="PS50004"/>
    </source>
</evidence>
<evidence type="ECO:0000256" key="2">
    <source>
        <dbReference type="ARBA" id="ARBA00022837"/>
    </source>
</evidence>
<dbReference type="PROSITE" id="PS50004">
    <property type="entry name" value="C2"/>
    <property type="match status" value="1"/>
</dbReference>
<dbReference type="InterPro" id="IPR035892">
    <property type="entry name" value="C2_domain_sf"/>
</dbReference>
<evidence type="ECO:0000256" key="1">
    <source>
        <dbReference type="ARBA" id="ARBA00022723"/>
    </source>
</evidence>
<dbReference type="AlphaFoldDB" id="A0A6A2ZR36"/>
<evidence type="ECO:0000256" key="4">
    <source>
        <dbReference type="SAM" id="Phobius"/>
    </source>
</evidence>
<keyword evidence="1" id="KW-0479">Metal-binding</keyword>
<proteinExistence type="predicted"/>
<evidence type="ECO:0000313" key="7">
    <source>
        <dbReference type="Proteomes" id="UP000436088"/>
    </source>
</evidence>
<protein>
    <submittedName>
        <fullName evidence="6">Elicitor-responsive protein 3</fullName>
    </submittedName>
</protein>
<accession>A0A6A2ZR36</accession>